<reference evidence="4" key="1">
    <citation type="submission" date="2016-11" db="EMBL/GenBank/DDBJ databases">
        <authorList>
            <person name="Varghese N."/>
            <person name="Submissions S."/>
        </authorList>
    </citation>
    <scope>NUCLEOTIDE SEQUENCE [LARGE SCALE GENOMIC DNA]</scope>
    <source>
        <strain evidence="4">DSM 3071</strain>
    </source>
</reference>
<proteinExistence type="predicted"/>
<protein>
    <recommendedName>
        <fullName evidence="5">AAA domain-containing protein</fullName>
    </recommendedName>
</protein>
<organism evidence="3 4">
    <name type="scientific">Butyrivibrio fibrisolvens DSM 3071</name>
    <dbReference type="NCBI Taxonomy" id="1121131"/>
    <lineage>
        <taxon>Bacteria</taxon>
        <taxon>Bacillati</taxon>
        <taxon>Bacillota</taxon>
        <taxon>Clostridia</taxon>
        <taxon>Lachnospirales</taxon>
        <taxon>Lachnospiraceae</taxon>
        <taxon>Butyrivibrio</taxon>
    </lineage>
</organism>
<dbReference type="Proteomes" id="UP000184278">
    <property type="component" value="Unassembled WGS sequence"/>
</dbReference>
<dbReference type="GeneID" id="89509999"/>
<keyword evidence="4" id="KW-1185">Reference proteome</keyword>
<dbReference type="PANTHER" id="PTHR43566">
    <property type="entry name" value="CONSERVED PROTEIN"/>
    <property type="match status" value="1"/>
</dbReference>
<feature type="domain" description="AAA" evidence="1">
    <location>
        <begin position="20"/>
        <end position="134"/>
    </location>
</feature>
<evidence type="ECO:0000259" key="2">
    <source>
        <dbReference type="Pfam" id="PF13635"/>
    </source>
</evidence>
<dbReference type="PANTHER" id="PTHR43566:SF2">
    <property type="entry name" value="DUF4143 DOMAIN-CONTAINING PROTEIN"/>
    <property type="match status" value="1"/>
</dbReference>
<evidence type="ECO:0000313" key="3">
    <source>
        <dbReference type="EMBL" id="SHI15741.1"/>
    </source>
</evidence>
<dbReference type="EMBL" id="FQXK01000013">
    <property type="protein sequence ID" value="SHI15741.1"/>
    <property type="molecule type" value="Genomic_DNA"/>
</dbReference>
<dbReference type="InterPro" id="IPR041682">
    <property type="entry name" value="AAA_14"/>
</dbReference>
<dbReference type="STRING" id="1121131.SAMN02745229_01739"/>
<dbReference type="Pfam" id="PF13635">
    <property type="entry name" value="DUF4143"/>
    <property type="match status" value="1"/>
</dbReference>
<feature type="domain" description="DUF4143" evidence="2">
    <location>
        <begin position="201"/>
        <end position="365"/>
    </location>
</feature>
<evidence type="ECO:0000259" key="1">
    <source>
        <dbReference type="Pfam" id="PF13173"/>
    </source>
</evidence>
<accession>A0A1M5YUN5</accession>
<dbReference type="OrthoDB" id="128089at2"/>
<dbReference type="InterPro" id="IPR025420">
    <property type="entry name" value="DUF4143"/>
</dbReference>
<dbReference type="Pfam" id="PF13173">
    <property type="entry name" value="AAA_14"/>
    <property type="match status" value="1"/>
</dbReference>
<dbReference type="AlphaFoldDB" id="A0A1M5YUN5"/>
<dbReference type="SUPFAM" id="SSF52540">
    <property type="entry name" value="P-loop containing nucleoside triphosphate hydrolases"/>
    <property type="match status" value="1"/>
</dbReference>
<sequence>MEYIQRIVDGEINRKIEAFNAINIVGPKGCGKTRTAKERCNTIIEFQDEEKRDGYLAVAETSPRLFLKNPKPILFDEWQDAPKIWGTIRKDCDDNPDDIGNFYLTGSTSRKIDTPHSGTGRITELLMLPMTLSETGESNGSVSLSKVITDKTYDIDGIQSNLSLDDLFFAACRGGWPRCLAIKKDSAKLEIAKDYFNQIYKKDISAIDKVNRNPELTRTILWSYARNMATCAKKTSIYADVKAEYNVSDNTIASYIDKLEQLFVIKDIDAWTPQIRSKTAIRAAKKHIFIDPSIGLSALNIKPDYFNNDLDMFGHVFENLVLRDLIVYADAHDARILHYADSTGLEADAVYQMDDGRYALIEIKTGANKIPEAEKGLLKFRDVIKAHNESALENKKHPRPVYREPEELIIICATAPMAYTTDNGVKVIPIGCLKD</sequence>
<dbReference type="RefSeq" id="WP_073387058.1">
    <property type="nucleotide sequence ID" value="NZ_FQXK01000013.1"/>
</dbReference>
<gene>
    <name evidence="3" type="ORF">SAMN02745229_01739</name>
</gene>
<evidence type="ECO:0008006" key="5">
    <source>
        <dbReference type="Google" id="ProtNLM"/>
    </source>
</evidence>
<evidence type="ECO:0000313" key="4">
    <source>
        <dbReference type="Proteomes" id="UP000184278"/>
    </source>
</evidence>
<dbReference type="InterPro" id="IPR027417">
    <property type="entry name" value="P-loop_NTPase"/>
</dbReference>
<name>A0A1M5YUN5_BUTFI</name>